<evidence type="ECO:0000313" key="2">
    <source>
        <dbReference type="EMBL" id="OGY65470.1"/>
    </source>
</evidence>
<feature type="compositionally biased region" description="Polar residues" evidence="1">
    <location>
        <begin position="69"/>
        <end position="81"/>
    </location>
</feature>
<proteinExistence type="predicted"/>
<dbReference type="AlphaFoldDB" id="A0A1G1ZP10"/>
<dbReference type="EMBL" id="MHJJ01000009">
    <property type="protein sequence ID" value="OGY65470.1"/>
    <property type="molecule type" value="Genomic_DNA"/>
</dbReference>
<comment type="caution">
    <text evidence="2">The sequence shown here is derived from an EMBL/GenBank/DDBJ whole genome shotgun (WGS) entry which is preliminary data.</text>
</comment>
<dbReference type="Proteomes" id="UP000177942">
    <property type="component" value="Unassembled WGS sequence"/>
</dbReference>
<reference evidence="2 3" key="1">
    <citation type="journal article" date="2016" name="Nat. Commun.">
        <title>Thousands of microbial genomes shed light on interconnected biogeochemical processes in an aquifer system.</title>
        <authorList>
            <person name="Anantharaman K."/>
            <person name="Brown C.T."/>
            <person name="Hug L.A."/>
            <person name="Sharon I."/>
            <person name="Castelle C.J."/>
            <person name="Probst A.J."/>
            <person name="Thomas B.C."/>
            <person name="Singh A."/>
            <person name="Wilkins M.J."/>
            <person name="Karaoz U."/>
            <person name="Brodie E.L."/>
            <person name="Williams K.H."/>
            <person name="Hubbard S.S."/>
            <person name="Banfield J.F."/>
        </authorList>
    </citation>
    <scope>NUCLEOTIDE SEQUENCE [LARGE SCALE GENOMIC DNA]</scope>
</reference>
<organism evidence="2 3">
    <name type="scientific">Candidatus Harrisonbacteria bacterium RIFCSPLOWO2_01_FULL_44_18</name>
    <dbReference type="NCBI Taxonomy" id="1798407"/>
    <lineage>
        <taxon>Bacteria</taxon>
        <taxon>Candidatus Harrisoniibacteriota</taxon>
    </lineage>
</organism>
<accession>A0A1G1ZP10</accession>
<protein>
    <submittedName>
        <fullName evidence="2">Uncharacterized protein</fullName>
    </submittedName>
</protein>
<sequence>MISADDEIVQFASEEAGVGGSIPPRGTIEEIASFEGSPRFARRLICIGFSGQKCVRTNSRILRQKTKLPKQNSPPDSQNKTPVMRAIARITGERELMYRKLTRND</sequence>
<evidence type="ECO:0000313" key="3">
    <source>
        <dbReference type="Proteomes" id="UP000177942"/>
    </source>
</evidence>
<gene>
    <name evidence="2" type="ORF">A3A16_03485</name>
</gene>
<evidence type="ECO:0000256" key="1">
    <source>
        <dbReference type="SAM" id="MobiDB-lite"/>
    </source>
</evidence>
<feature type="region of interest" description="Disordered" evidence="1">
    <location>
        <begin position="64"/>
        <end position="83"/>
    </location>
</feature>
<name>A0A1G1ZP10_9BACT</name>